<organism evidence="1 2">
    <name type="scientific">Amycolatopsis minnesotensis</name>
    <dbReference type="NCBI Taxonomy" id="337894"/>
    <lineage>
        <taxon>Bacteria</taxon>
        <taxon>Bacillati</taxon>
        <taxon>Actinomycetota</taxon>
        <taxon>Actinomycetes</taxon>
        <taxon>Pseudonocardiales</taxon>
        <taxon>Pseudonocardiaceae</taxon>
        <taxon>Amycolatopsis</taxon>
    </lineage>
</organism>
<reference evidence="1 2" key="1">
    <citation type="journal article" date="2019" name="Int. J. Syst. Evol. Microbiol.">
        <title>The Global Catalogue of Microorganisms (GCM) 10K type strain sequencing project: providing services to taxonomists for standard genome sequencing and annotation.</title>
        <authorList>
            <consortium name="The Broad Institute Genomics Platform"/>
            <consortium name="The Broad Institute Genome Sequencing Center for Infectious Disease"/>
            <person name="Wu L."/>
            <person name="Ma J."/>
        </authorList>
    </citation>
    <scope>NUCLEOTIDE SEQUENCE [LARGE SCALE GENOMIC DNA]</scope>
    <source>
        <strain evidence="1 2">JCM 14545</strain>
    </source>
</reference>
<dbReference type="Proteomes" id="UP001501116">
    <property type="component" value="Unassembled WGS sequence"/>
</dbReference>
<keyword evidence="2" id="KW-1185">Reference proteome</keyword>
<sequence>MSGRSRPLRDPAAFPKLVRTWEIAYREYADALSRHESEPGGNPRHVADAALRVARAWHDLSQERLPWWCVAAVEKSVESFSEIADKWMEKARNAAAIEVGSL</sequence>
<gene>
    <name evidence="1" type="ORF">GCM10009754_85960</name>
</gene>
<comment type="caution">
    <text evidence="1">The sequence shown here is derived from an EMBL/GenBank/DDBJ whole genome shotgun (WGS) entry which is preliminary data.</text>
</comment>
<name>A0ABN2SVX0_9PSEU</name>
<protein>
    <recommendedName>
        <fullName evidence="3">SAV-6107-like HEPN domain-containing protein</fullName>
    </recommendedName>
</protein>
<accession>A0ABN2SVX0</accession>
<evidence type="ECO:0008006" key="3">
    <source>
        <dbReference type="Google" id="ProtNLM"/>
    </source>
</evidence>
<proteinExistence type="predicted"/>
<dbReference type="EMBL" id="BAAANN010000072">
    <property type="protein sequence ID" value="GAA1993481.1"/>
    <property type="molecule type" value="Genomic_DNA"/>
</dbReference>
<evidence type="ECO:0000313" key="1">
    <source>
        <dbReference type="EMBL" id="GAA1993481.1"/>
    </source>
</evidence>
<evidence type="ECO:0000313" key="2">
    <source>
        <dbReference type="Proteomes" id="UP001501116"/>
    </source>
</evidence>